<dbReference type="EMBL" id="AEWJ01000023">
    <property type="protein sequence ID" value="EGD60277.1"/>
    <property type="molecule type" value="Genomic_DNA"/>
</dbReference>
<keyword evidence="3" id="KW-1185">Reference proteome</keyword>
<dbReference type="STRING" id="983920.Y88_2151"/>
<protein>
    <submittedName>
        <fullName evidence="2">Uncharacterized protein</fullName>
    </submittedName>
</protein>
<evidence type="ECO:0000256" key="1">
    <source>
        <dbReference type="SAM" id="MobiDB-lite"/>
    </source>
</evidence>
<reference evidence="2 3" key="1">
    <citation type="journal article" date="2012" name="J. Bacteriol.">
        <title>Draft Genome Sequence of Novosphingobium nitrogenifigens Y88T.</title>
        <authorList>
            <person name="Strabala T.J."/>
            <person name="Macdonald L."/>
            <person name="Liu V."/>
            <person name="Smit A.M."/>
        </authorList>
    </citation>
    <scope>NUCLEOTIDE SEQUENCE [LARGE SCALE GENOMIC DNA]</scope>
    <source>
        <strain evidence="2 3">DSM 19370</strain>
    </source>
</reference>
<dbReference type="eggNOG" id="ENOG50313N2">
    <property type="taxonomic scope" value="Bacteria"/>
</dbReference>
<dbReference type="HOGENOM" id="CLU_146023_0_0_5"/>
<name>F1Z5A0_9SPHN</name>
<feature type="region of interest" description="Disordered" evidence="1">
    <location>
        <begin position="1"/>
        <end position="38"/>
    </location>
</feature>
<feature type="compositionally biased region" description="Low complexity" evidence="1">
    <location>
        <begin position="1"/>
        <end position="16"/>
    </location>
</feature>
<feature type="compositionally biased region" description="Basic and acidic residues" evidence="1">
    <location>
        <begin position="107"/>
        <end position="119"/>
    </location>
</feature>
<evidence type="ECO:0000313" key="3">
    <source>
        <dbReference type="Proteomes" id="UP000004728"/>
    </source>
</evidence>
<accession>F1Z5A0</accession>
<gene>
    <name evidence="2" type="ORF">Y88_2151</name>
</gene>
<dbReference type="InParanoid" id="F1Z5A0"/>
<feature type="region of interest" description="Disordered" evidence="1">
    <location>
        <begin position="95"/>
        <end position="119"/>
    </location>
</feature>
<dbReference type="AlphaFoldDB" id="F1Z5A0"/>
<dbReference type="OrthoDB" id="7391745at2"/>
<sequence length="119" mass="12528">MDDSSKQSAALAQSLLTPTKQPPRCDDSGGGISVCGHKEDSSKIRLPLRDELESSRATGDGVPRAPDVFGIKKGTISIGLCLMPPCKSEALPTIDFSKMPADPEGSDADRIGKGEIRAF</sequence>
<organism evidence="2 3">
    <name type="scientific">Novosphingobium nitrogenifigens DSM 19370</name>
    <dbReference type="NCBI Taxonomy" id="983920"/>
    <lineage>
        <taxon>Bacteria</taxon>
        <taxon>Pseudomonadati</taxon>
        <taxon>Pseudomonadota</taxon>
        <taxon>Alphaproteobacteria</taxon>
        <taxon>Sphingomonadales</taxon>
        <taxon>Sphingomonadaceae</taxon>
        <taxon>Novosphingobium</taxon>
    </lineage>
</organism>
<comment type="caution">
    <text evidence="2">The sequence shown here is derived from an EMBL/GenBank/DDBJ whole genome shotgun (WGS) entry which is preliminary data.</text>
</comment>
<dbReference type="Proteomes" id="UP000004728">
    <property type="component" value="Unassembled WGS sequence"/>
</dbReference>
<evidence type="ECO:0000313" key="2">
    <source>
        <dbReference type="EMBL" id="EGD60277.1"/>
    </source>
</evidence>
<proteinExistence type="predicted"/>